<dbReference type="EMBL" id="MCGO01000015">
    <property type="protein sequence ID" value="ORY46821.1"/>
    <property type="molecule type" value="Genomic_DNA"/>
</dbReference>
<dbReference type="AlphaFoldDB" id="A0A1Y2CIE3"/>
<feature type="region of interest" description="Disordered" evidence="1">
    <location>
        <begin position="162"/>
        <end position="224"/>
    </location>
</feature>
<evidence type="ECO:0000313" key="3">
    <source>
        <dbReference type="Proteomes" id="UP000193642"/>
    </source>
</evidence>
<feature type="compositionally biased region" description="Polar residues" evidence="1">
    <location>
        <begin position="169"/>
        <end position="179"/>
    </location>
</feature>
<reference evidence="2 3" key="1">
    <citation type="submission" date="2016-07" db="EMBL/GenBank/DDBJ databases">
        <title>Pervasive Adenine N6-methylation of Active Genes in Fungi.</title>
        <authorList>
            <consortium name="DOE Joint Genome Institute"/>
            <person name="Mondo S.J."/>
            <person name="Dannebaum R.O."/>
            <person name="Kuo R.C."/>
            <person name="Labutti K."/>
            <person name="Haridas S."/>
            <person name="Kuo A."/>
            <person name="Salamov A."/>
            <person name="Ahrendt S.R."/>
            <person name="Lipzen A."/>
            <person name="Sullivan W."/>
            <person name="Andreopoulos W.B."/>
            <person name="Clum A."/>
            <person name="Lindquist E."/>
            <person name="Daum C."/>
            <person name="Ramamoorthy G.K."/>
            <person name="Gryganskyi A."/>
            <person name="Culley D."/>
            <person name="Magnuson J.K."/>
            <person name="James T.Y."/>
            <person name="O'Malley M.A."/>
            <person name="Stajich J.E."/>
            <person name="Spatafora J.W."/>
            <person name="Visel A."/>
            <person name="Grigoriev I.V."/>
        </authorList>
    </citation>
    <scope>NUCLEOTIDE SEQUENCE [LARGE SCALE GENOMIC DNA]</scope>
    <source>
        <strain evidence="2 3">JEL800</strain>
    </source>
</reference>
<protein>
    <submittedName>
        <fullName evidence="2">Uncharacterized protein</fullName>
    </submittedName>
</protein>
<evidence type="ECO:0000313" key="2">
    <source>
        <dbReference type="EMBL" id="ORY46821.1"/>
    </source>
</evidence>
<dbReference type="OrthoDB" id="2163168at2759"/>
<name>A0A1Y2CIE3_9FUNG</name>
<organism evidence="2 3">
    <name type="scientific">Rhizoclosmatium globosum</name>
    <dbReference type="NCBI Taxonomy" id="329046"/>
    <lineage>
        <taxon>Eukaryota</taxon>
        <taxon>Fungi</taxon>
        <taxon>Fungi incertae sedis</taxon>
        <taxon>Chytridiomycota</taxon>
        <taxon>Chytridiomycota incertae sedis</taxon>
        <taxon>Chytridiomycetes</taxon>
        <taxon>Chytridiales</taxon>
        <taxon>Chytriomycetaceae</taxon>
        <taxon>Rhizoclosmatium</taxon>
    </lineage>
</organism>
<dbReference type="Proteomes" id="UP000193642">
    <property type="component" value="Unassembled WGS sequence"/>
</dbReference>
<gene>
    <name evidence="2" type="ORF">BCR33DRAFT_110437</name>
</gene>
<accession>A0A1Y2CIE3</accession>
<proteinExistence type="predicted"/>
<keyword evidence="3" id="KW-1185">Reference proteome</keyword>
<evidence type="ECO:0000256" key="1">
    <source>
        <dbReference type="SAM" id="MobiDB-lite"/>
    </source>
</evidence>
<feature type="compositionally biased region" description="Low complexity" evidence="1">
    <location>
        <begin position="192"/>
        <end position="224"/>
    </location>
</feature>
<sequence>MLKSRWAPGFRRGEIVWTELVHPAVRLHKQSAADVPNGGKILWPAVVVDRWVSNPRDSIDPRLAVVKAATADSEDGEFDAVFHPLPTSNPSESGTLNTAPAVTSTSTTATIDLLDTFARYEVKNALKNVADYHGDDEDSGSMEVDEDASSVMDLNASSTNSVIGADEVPSNNSNGNSTTAKRHVVIPFGLPSNRGGRTSTRASRTASPISSSVSDVVSDFSVSS</sequence>
<comment type="caution">
    <text evidence="2">The sequence shown here is derived from an EMBL/GenBank/DDBJ whole genome shotgun (WGS) entry which is preliminary data.</text>
</comment>